<proteinExistence type="predicted"/>
<dbReference type="GO" id="GO:0005886">
    <property type="term" value="C:plasma membrane"/>
    <property type="evidence" value="ECO:0007669"/>
    <property type="project" value="UniProtKB-SubCell"/>
</dbReference>
<name>A0AAP6JGT4_9GAMM</name>
<feature type="transmembrane region" description="Helical" evidence="6">
    <location>
        <begin position="313"/>
        <end position="336"/>
    </location>
</feature>
<keyword evidence="2" id="KW-1003">Cell membrane</keyword>
<feature type="domain" description="MacB-like periplasmic core" evidence="8">
    <location>
        <begin position="18"/>
        <end position="235"/>
    </location>
</feature>
<keyword evidence="4 6" id="KW-1133">Transmembrane helix</keyword>
<evidence type="ECO:0000256" key="3">
    <source>
        <dbReference type="ARBA" id="ARBA00022692"/>
    </source>
</evidence>
<gene>
    <name evidence="9" type="ORF">VCB98_11130</name>
</gene>
<dbReference type="InterPro" id="IPR051125">
    <property type="entry name" value="ABC-4/HrtB_transporter"/>
</dbReference>
<comment type="subcellular location">
    <subcellularLocation>
        <location evidence="1">Cell membrane</location>
        <topology evidence="1">Multi-pass membrane protein</topology>
    </subcellularLocation>
</comment>
<feature type="transmembrane region" description="Helical" evidence="6">
    <location>
        <begin position="271"/>
        <end position="293"/>
    </location>
</feature>
<dbReference type="PANTHER" id="PTHR43738:SF2">
    <property type="entry name" value="ABC TRANSPORTER PERMEASE"/>
    <property type="match status" value="1"/>
</dbReference>
<dbReference type="Proteomes" id="UP001302316">
    <property type="component" value="Unassembled WGS sequence"/>
</dbReference>
<protein>
    <submittedName>
        <fullName evidence="9">FtsX-like permease family protein</fullName>
    </submittedName>
</protein>
<dbReference type="AlphaFoldDB" id="A0AAP6JGT4"/>
<evidence type="ECO:0000313" key="9">
    <source>
        <dbReference type="EMBL" id="MEA5446372.1"/>
    </source>
</evidence>
<dbReference type="InterPro" id="IPR025857">
    <property type="entry name" value="MacB_PCD"/>
</dbReference>
<evidence type="ECO:0000313" key="10">
    <source>
        <dbReference type="Proteomes" id="UP001302316"/>
    </source>
</evidence>
<dbReference type="Pfam" id="PF12704">
    <property type="entry name" value="MacB_PCD"/>
    <property type="match status" value="1"/>
</dbReference>
<keyword evidence="10" id="KW-1185">Reference proteome</keyword>
<feature type="domain" description="ABC3 transporter permease C-terminal" evidence="7">
    <location>
        <begin position="274"/>
        <end position="391"/>
    </location>
</feature>
<feature type="transmembrane region" description="Helical" evidence="6">
    <location>
        <begin position="368"/>
        <end position="388"/>
    </location>
</feature>
<organism evidence="9 10">
    <name type="scientific">Natronospira elongata</name>
    <dbReference type="NCBI Taxonomy" id="3110268"/>
    <lineage>
        <taxon>Bacteria</taxon>
        <taxon>Pseudomonadati</taxon>
        <taxon>Pseudomonadota</taxon>
        <taxon>Gammaproteobacteria</taxon>
        <taxon>Natronospirales</taxon>
        <taxon>Natronospiraceae</taxon>
        <taxon>Natronospira</taxon>
    </lineage>
</organism>
<evidence type="ECO:0000256" key="1">
    <source>
        <dbReference type="ARBA" id="ARBA00004651"/>
    </source>
</evidence>
<evidence type="ECO:0000259" key="8">
    <source>
        <dbReference type="Pfam" id="PF12704"/>
    </source>
</evidence>
<evidence type="ECO:0000256" key="2">
    <source>
        <dbReference type="ARBA" id="ARBA00022475"/>
    </source>
</evidence>
<evidence type="ECO:0000256" key="6">
    <source>
        <dbReference type="SAM" id="Phobius"/>
    </source>
</evidence>
<feature type="transmembrane region" description="Helical" evidence="6">
    <location>
        <begin position="20"/>
        <end position="38"/>
    </location>
</feature>
<evidence type="ECO:0000256" key="5">
    <source>
        <dbReference type="ARBA" id="ARBA00023136"/>
    </source>
</evidence>
<keyword evidence="3 6" id="KW-0812">Transmembrane</keyword>
<sequence length="400" mass="43157">MNSFTLALRQVWRRPLQTLINALVMGLGVGMVVLLLIGQEQLRDRMSRDAQGIDLVVGPAGSPMQLILSSVYHLDVPIGNLPLDARERIHQERAVERTIPLALGDNYHGYRIVGTEPAYAELYEAELREGGFWAGDFQAVVGAAAAEGTGLGLGDQFEGMHGLGDGGPVHGEHPYEVVGVLERTGSVLDRLILTSVESVWAVHDHGHDNGHGHVDEDQGHEVTAILVQYASPMAAARLPQMIDGDTPWQAARPAHESARLFAMMRPVVDGMAWFAVILVGASLLGVVTLLYQNLRERRYDLAVMRAMGGGPGLLFRITLLEGLLMVLAGLLTGLALGHLACELLGAFSEAGRSIVLTGWYWADGQWLLTGGILLAGLLVAILPAWLASRINVANTLRRGY</sequence>
<keyword evidence="5 6" id="KW-0472">Membrane</keyword>
<accession>A0AAP6JGT4</accession>
<reference evidence="9 10" key="1">
    <citation type="submission" date="2023-12" db="EMBL/GenBank/DDBJ databases">
        <title>Whole-genome sequencing of halo(alkali)philic microorganisms from hypersaline lakes.</title>
        <authorList>
            <person name="Sorokin D.Y."/>
            <person name="Merkel A.Y."/>
            <person name="Messina E."/>
            <person name="Yakimov M."/>
        </authorList>
    </citation>
    <scope>NUCLEOTIDE SEQUENCE [LARGE SCALE GENOMIC DNA]</scope>
    <source>
        <strain evidence="9 10">AB-CW1</strain>
    </source>
</reference>
<evidence type="ECO:0000259" key="7">
    <source>
        <dbReference type="Pfam" id="PF02687"/>
    </source>
</evidence>
<evidence type="ECO:0000256" key="4">
    <source>
        <dbReference type="ARBA" id="ARBA00022989"/>
    </source>
</evidence>
<dbReference type="EMBL" id="JAYGII010000030">
    <property type="protein sequence ID" value="MEA5446372.1"/>
    <property type="molecule type" value="Genomic_DNA"/>
</dbReference>
<dbReference type="PANTHER" id="PTHR43738">
    <property type="entry name" value="ABC TRANSPORTER, MEMBRANE PROTEIN"/>
    <property type="match status" value="1"/>
</dbReference>
<comment type="caution">
    <text evidence="9">The sequence shown here is derived from an EMBL/GenBank/DDBJ whole genome shotgun (WGS) entry which is preliminary data.</text>
</comment>
<dbReference type="Pfam" id="PF02687">
    <property type="entry name" value="FtsX"/>
    <property type="match status" value="1"/>
</dbReference>
<dbReference type="RefSeq" id="WP_346052567.1">
    <property type="nucleotide sequence ID" value="NZ_JAYGII010000030.1"/>
</dbReference>
<dbReference type="InterPro" id="IPR003838">
    <property type="entry name" value="ABC3_permease_C"/>
</dbReference>